<keyword evidence="6" id="KW-1185">Reference proteome</keyword>
<evidence type="ECO:0000313" key="6">
    <source>
        <dbReference type="Proteomes" id="UP000182264"/>
    </source>
</evidence>
<keyword evidence="1" id="KW-0436">Ligase</keyword>
<dbReference type="STRING" id="29542.A6070_02765"/>
<dbReference type="GO" id="GO:0004824">
    <property type="term" value="F:lysine-tRNA ligase activity"/>
    <property type="evidence" value="ECO:0007669"/>
    <property type="project" value="InterPro"/>
</dbReference>
<name>A0A1L3GGN3_SYNAC</name>
<dbReference type="KEGG" id="pace:A6070_02765"/>
<dbReference type="PROSITE" id="PS50862">
    <property type="entry name" value="AA_TRNA_LIGASE_II"/>
    <property type="match status" value="1"/>
</dbReference>
<dbReference type="GO" id="GO:0005829">
    <property type="term" value="C:cytosol"/>
    <property type="evidence" value="ECO:0007669"/>
    <property type="project" value="TreeGrafter"/>
</dbReference>
<dbReference type="SUPFAM" id="SSF55681">
    <property type="entry name" value="Class II aaRS and biotin synthetases"/>
    <property type="match status" value="1"/>
</dbReference>
<dbReference type="PANTHER" id="PTHR42918:SF6">
    <property type="entry name" value="ELONGATION FACTOR P--(R)-BETA-LYSINE LIGASE"/>
    <property type="match status" value="1"/>
</dbReference>
<dbReference type="InterPro" id="IPR006195">
    <property type="entry name" value="aa-tRNA-synth_II"/>
</dbReference>
<dbReference type="EMBL" id="CP015518">
    <property type="protein sequence ID" value="APG25103.1"/>
    <property type="molecule type" value="Genomic_DNA"/>
</dbReference>
<dbReference type="PANTHER" id="PTHR42918">
    <property type="entry name" value="LYSYL-TRNA SYNTHETASE"/>
    <property type="match status" value="1"/>
</dbReference>
<organism evidence="5 6">
    <name type="scientific">Syntrophotalea acetylenica</name>
    <name type="common">Pelobacter acetylenicus</name>
    <dbReference type="NCBI Taxonomy" id="29542"/>
    <lineage>
        <taxon>Bacteria</taxon>
        <taxon>Pseudomonadati</taxon>
        <taxon>Thermodesulfobacteriota</taxon>
        <taxon>Desulfuromonadia</taxon>
        <taxon>Desulfuromonadales</taxon>
        <taxon>Syntrophotaleaceae</taxon>
        <taxon>Syntrophotalea</taxon>
    </lineage>
</organism>
<keyword evidence="3" id="KW-0067">ATP-binding</keyword>
<gene>
    <name evidence="5" type="ORF">A7E75_08790</name>
</gene>
<accession>A0A1L3GGN3</accession>
<proteinExistence type="predicted"/>
<dbReference type="InterPro" id="IPR004364">
    <property type="entry name" value="Aa-tRNA-synt_II"/>
</dbReference>
<dbReference type="Pfam" id="PF00152">
    <property type="entry name" value="tRNA-synt_2"/>
    <property type="match status" value="1"/>
</dbReference>
<dbReference type="AlphaFoldDB" id="A0A1L3GGN3"/>
<keyword evidence="2" id="KW-0547">Nucleotide-binding</keyword>
<dbReference type="Proteomes" id="UP000182264">
    <property type="component" value="Chromosome"/>
</dbReference>
<dbReference type="GO" id="GO:0006430">
    <property type="term" value="P:lysyl-tRNA aminoacylation"/>
    <property type="evidence" value="ECO:0007669"/>
    <property type="project" value="InterPro"/>
</dbReference>
<dbReference type="InterPro" id="IPR045864">
    <property type="entry name" value="aa-tRNA-synth_II/BPL/LPL"/>
</dbReference>
<dbReference type="OrthoDB" id="9801152at2"/>
<evidence type="ECO:0000256" key="2">
    <source>
        <dbReference type="ARBA" id="ARBA00022741"/>
    </source>
</evidence>
<evidence type="ECO:0000256" key="1">
    <source>
        <dbReference type="ARBA" id="ARBA00022598"/>
    </source>
</evidence>
<evidence type="ECO:0000259" key="4">
    <source>
        <dbReference type="PROSITE" id="PS50862"/>
    </source>
</evidence>
<reference evidence="5 6" key="1">
    <citation type="journal article" date="2017" name="Genome Announc.">
        <title>Complete Genome Sequences of Two Acetylene-Fermenting Pelobacter acetylenicus Strains.</title>
        <authorList>
            <person name="Sutton J.M."/>
            <person name="Baesman S.M."/>
            <person name="Fierst J.L."/>
            <person name="Poret-Peterson A.T."/>
            <person name="Oremland R.S."/>
            <person name="Dunlap D.S."/>
            <person name="Akob D.M."/>
        </authorList>
    </citation>
    <scope>NUCLEOTIDE SEQUENCE [LARGE SCALE GENOMIC DNA]</scope>
    <source>
        <strain evidence="5 6">DSM 3247</strain>
    </source>
</reference>
<dbReference type="InterPro" id="IPR004525">
    <property type="entry name" value="EpmA"/>
</dbReference>
<protein>
    <submittedName>
        <fullName evidence="5">EF-P lysine aminoacylase GenX</fullName>
    </submittedName>
</protein>
<dbReference type="RefSeq" id="WP_072286952.1">
    <property type="nucleotide sequence ID" value="NZ_CP015455.1"/>
</dbReference>
<feature type="domain" description="Aminoacyl-transfer RNA synthetases class-II family profile" evidence="4">
    <location>
        <begin position="17"/>
        <end position="300"/>
    </location>
</feature>
<dbReference type="GO" id="GO:0000049">
    <property type="term" value="F:tRNA binding"/>
    <property type="evidence" value="ECO:0007669"/>
    <property type="project" value="TreeGrafter"/>
</dbReference>
<dbReference type="GO" id="GO:0005524">
    <property type="term" value="F:ATP binding"/>
    <property type="evidence" value="ECO:0007669"/>
    <property type="project" value="UniProtKB-KW"/>
</dbReference>
<evidence type="ECO:0000313" key="5">
    <source>
        <dbReference type="EMBL" id="APG25103.1"/>
    </source>
</evidence>
<evidence type="ECO:0000256" key="3">
    <source>
        <dbReference type="ARBA" id="ARBA00022840"/>
    </source>
</evidence>
<dbReference type="Gene3D" id="3.30.930.10">
    <property type="entry name" value="Bira Bifunctional Protein, Domain 2"/>
    <property type="match status" value="1"/>
</dbReference>
<sequence length="303" mass="34529">MQGNWALAKKRARLEQRARIVQTIRSFFIERDFLEVETPHRIPGNAPEAHIDAVPSDGWFLHTSPELCMKRLLAAGYPRLFQLCRCWRAAERGARHLPEFAMLEWYVAHCDYHLLMQQCEALLGALLPEEILTYQGRAIDLGSPWERLTVAEAFDRFGSRSLQQALREDRFDEIISLEIEPRLGIQRPTFLIEYPSELAALARRHPQRPGVAERFELYIAGLEVANAFSELTDPVEQRQRFAAEEALRRKSGKPPYPSPEPFLLELDAMPEAAGIALGLDRLVMLLTDAATIDDVVAFTPELL</sequence>
<dbReference type="NCBIfam" id="TIGR00462">
    <property type="entry name" value="genX"/>
    <property type="match status" value="1"/>
</dbReference>